<evidence type="ECO:0000256" key="2">
    <source>
        <dbReference type="ARBA" id="ARBA00022490"/>
    </source>
</evidence>
<sequence length="220" mass="24916">MDDDLLASELSAETLAALQAHLAAVQIVEDADDEVSEDFRLSQFWYDDVTGETLAREALEKSKGGPIAFLSTPAAYKALKVCVKLEPDRPNVYIFEYDHRFGQKYGDEFVFYDYNAPLDVEERFHGFFDYVLVEPPYLTEQCMKGFGQTMNLISREVKTTPEGKQVMVTPNAFINSLRDAMATELGLTPCGFVPTFESKLSNRLTTYINYTSTRFGPYED</sequence>
<dbReference type="GO" id="GO:0005737">
    <property type="term" value="C:cytoplasm"/>
    <property type="evidence" value="ECO:0007669"/>
    <property type="project" value="UniProtKB-SubCell"/>
</dbReference>
<dbReference type="InterPro" id="IPR041370">
    <property type="entry name" value="Mlase_EEF1AKMT1/ZCCHC4"/>
</dbReference>
<gene>
    <name evidence="5" type="ORF">DYB32_009279</name>
</gene>
<comment type="caution">
    <text evidence="5">The sequence shown here is derived from an EMBL/GenBank/DDBJ whole genome shotgun (WGS) entry which is preliminary data.</text>
</comment>
<evidence type="ECO:0000313" key="5">
    <source>
        <dbReference type="EMBL" id="RHY23202.1"/>
    </source>
</evidence>
<reference evidence="5 6" key="1">
    <citation type="submission" date="2018-08" db="EMBL/GenBank/DDBJ databases">
        <title>Aphanomyces genome sequencing and annotation.</title>
        <authorList>
            <person name="Minardi D."/>
            <person name="Oidtmann B."/>
            <person name="Van Der Giezen M."/>
            <person name="Studholme D.J."/>
        </authorList>
    </citation>
    <scope>NUCLEOTIDE SEQUENCE [LARGE SCALE GENOMIC DNA]</scope>
    <source>
        <strain evidence="5 6">NJM0002</strain>
    </source>
</reference>
<organism evidence="5 6">
    <name type="scientific">Aphanomyces invadans</name>
    <dbReference type="NCBI Taxonomy" id="157072"/>
    <lineage>
        <taxon>Eukaryota</taxon>
        <taxon>Sar</taxon>
        <taxon>Stramenopiles</taxon>
        <taxon>Oomycota</taxon>
        <taxon>Saprolegniomycetes</taxon>
        <taxon>Saprolegniales</taxon>
        <taxon>Verrucalvaceae</taxon>
        <taxon>Aphanomyces</taxon>
    </lineage>
</organism>
<dbReference type="GO" id="GO:0016279">
    <property type="term" value="F:protein-lysine N-methyltransferase activity"/>
    <property type="evidence" value="ECO:0007669"/>
    <property type="project" value="InterPro"/>
</dbReference>
<evidence type="ECO:0000313" key="6">
    <source>
        <dbReference type="Proteomes" id="UP000285060"/>
    </source>
</evidence>
<evidence type="ECO:0000256" key="1">
    <source>
        <dbReference type="ARBA" id="ARBA00004496"/>
    </source>
</evidence>
<accession>A0A3R6VQU9</accession>
<comment type="subcellular location">
    <subcellularLocation>
        <location evidence="1">Cytoplasm</location>
    </subcellularLocation>
</comment>
<dbReference type="EMBL" id="QUSY01001894">
    <property type="protein sequence ID" value="RHY23202.1"/>
    <property type="molecule type" value="Genomic_DNA"/>
</dbReference>
<evidence type="ECO:0000256" key="3">
    <source>
        <dbReference type="ARBA" id="ARBA00022603"/>
    </source>
</evidence>
<keyword evidence="6" id="KW-1185">Reference proteome</keyword>
<evidence type="ECO:0000256" key="4">
    <source>
        <dbReference type="ARBA" id="ARBA00022679"/>
    </source>
</evidence>
<dbReference type="PANTHER" id="PTHR13200">
    <property type="entry name" value="EEF1A LYSINE METHYLTRANSFERASE 1"/>
    <property type="match status" value="1"/>
</dbReference>
<name>A0A3R6VQU9_9STRA</name>
<dbReference type="Pfam" id="PF10237">
    <property type="entry name" value="N6-adenineMlase"/>
    <property type="match status" value="1"/>
</dbReference>
<keyword evidence="2" id="KW-0963">Cytoplasm</keyword>
<dbReference type="Proteomes" id="UP000285060">
    <property type="component" value="Unassembled WGS sequence"/>
</dbReference>
<keyword evidence="3" id="KW-0489">Methyltransferase</keyword>
<dbReference type="PANTHER" id="PTHR13200:SF0">
    <property type="entry name" value="EEF1A LYSINE METHYLTRANSFERASE 1"/>
    <property type="match status" value="1"/>
</dbReference>
<proteinExistence type="predicted"/>
<protein>
    <recommendedName>
        <fullName evidence="7">Protein-lysine N-methyltransferase</fullName>
    </recommendedName>
</protein>
<dbReference type="GO" id="GO:0032259">
    <property type="term" value="P:methylation"/>
    <property type="evidence" value="ECO:0007669"/>
    <property type="project" value="UniProtKB-KW"/>
</dbReference>
<evidence type="ECO:0008006" key="7">
    <source>
        <dbReference type="Google" id="ProtNLM"/>
    </source>
</evidence>
<dbReference type="AlphaFoldDB" id="A0A3R6VQU9"/>
<dbReference type="InterPro" id="IPR019369">
    <property type="entry name" value="Efm5/EEF1AKMT1"/>
</dbReference>
<keyword evidence="4" id="KW-0808">Transferase</keyword>
<dbReference type="VEuPathDB" id="FungiDB:H310_01876"/>